<organism evidence="5 6">
    <name type="scientific">Halorhodospira neutriphila</name>
    <dbReference type="NCBI Taxonomy" id="168379"/>
    <lineage>
        <taxon>Bacteria</taxon>
        <taxon>Pseudomonadati</taxon>
        <taxon>Pseudomonadota</taxon>
        <taxon>Gammaproteobacteria</taxon>
        <taxon>Chromatiales</taxon>
        <taxon>Ectothiorhodospiraceae</taxon>
        <taxon>Halorhodospira</taxon>
    </lineage>
</organism>
<feature type="region of interest" description="Disordered" evidence="1">
    <location>
        <begin position="40"/>
        <end position="59"/>
    </location>
</feature>
<dbReference type="SUPFAM" id="SSF81490">
    <property type="entry name" value="Photosystem II reaction centre subunit H, transmembrane region"/>
    <property type="match status" value="1"/>
</dbReference>
<feature type="domain" description="PRC-barrel" evidence="4">
    <location>
        <begin position="150"/>
        <end position="229"/>
    </location>
</feature>
<feature type="transmembrane region" description="Helical" evidence="2">
    <location>
        <begin position="12"/>
        <end position="31"/>
    </location>
</feature>
<evidence type="ECO:0000256" key="1">
    <source>
        <dbReference type="SAM" id="MobiDB-lite"/>
    </source>
</evidence>
<dbReference type="InterPro" id="IPR011033">
    <property type="entry name" value="PRC_barrel-like_sf"/>
</dbReference>
<evidence type="ECO:0000313" key="6">
    <source>
        <dbReference type="Proteomes" id="UP000738126"/>
    </source>
</evidence>
<reference evidence="5 6" key="1">
    <citation type="journal article" date="2020" name="Microorganisms">
        <title>Osmotic Adaptation and Compatible Solute Biosynthesis of Phototrophic Bacteria as Revealed from Genome Analyses.</title>
        <authorList>
            <person name="Imhoff J.F."/>
            <person name="Rahn T."/>
            <person name="Kunzel S."/>
            <person name="Keller A."/>
            <person name="Neulinger S.C."/>
        </authorList>
    </citation>
    <scope>NUCLEOTIDE SEQUENCE [LARGE SCALE GENOMIC DNA]</scope>
    <source>
        <strain evidence="5 6">DSM 15116</strain>
    </source>
</reference>
<dbReference type="EMBL" id="NRSH01000035">
    <property type="protein sequence ID" value="MBK1726318.1"/>
    <property type="molecule type" value="Genomic_DNA"/>
</dbReference>
<gene>
    <name evidence="5" type="primary">puhA</name>
    <name evidence="5" type="ORF">CKO13_04615</name>
</gene>
<dbReference type="NCBIfam" id="TIGR01150">
    <property type="entry name" value="puhA"/>
    <property type="match status" value="1"/>
</dbReference>
<protein>
    <submittedName>
        <fullName evidence="5">Photosynthetic reaction center subunit H</fullName>
    </submittedName>
</protein>
<evidence type="ECO:0000256" key="2">
    <source>
        <dbReference type="SAM" id="Phobius"/>
    </source>
</evidence>
<dbReference type="SUPFAM" id="SSF50346">
    <property type="entry name" value="PRC-barrel domain"/>
    <property type="match status" value="1"/>
</dbReference>
<dbReference type="RefSeq" id="WP_200257338.1">
    <property type="nucleotide sequence ID" value="NZ_NRSH01000035.1"/>
</dbReference>
<proteinExistence type="predicted"/>
<name>A0ABS1E3M7_9GAMM</name>
<keyword evidence="2" id="KW-0472">Membrane</keyword>
<dbReference type="Proteomes" id="UP000738126">
    <property type="component" value="Unassembled WGS sequence"/>
</dbReference>
<comment type="caution">
    <text evidence="5">The sequence shown here is derived from an EMBL/GenBank/DDBJ whole genome shotgun (WGS) entry which is preliminary data.</text>
</comment>
<evidence type="ECO:0000259" key="3">
    <source>
        <dbReference type="Pfam" id="PF03967"/>
    </source>
</evidence>
<dbReference type="Gene3D" id="3.90.50.10">
    <property type="entry name" value="Photosynthetic Reaction Center, subunit H, domain 2"/>
    <property type="match status" value="1"/>
</dbReference>
<dbReference type="InterPro" id="IPR015810">
    <property type="entry name" value="Photo_RC_H_N"/>
</dbReference>
<keyword evidence="6" id="KW-1185">Reference proteome</keyword>
<feature type="domain" description="Photosynthetic reaction centre H subunit N-terminal" evidence="3">
    <location>
        <begin position="5"/>
        <end position="139"/>
    </location>
</feature>
<dbReference type="InterPro" id="IPR005652">
    <property type="entry name" value="Photo_RC_H"/>
</dbReference>
<accession>A0ABS1E3M7</accession>
<keyword evidence="2" id="KW-0812">Transmembrane</keyword>
<dbReference type="InterPro" id="IPR027275">
    <property type="entry name" value="PRC-brl_dom"/>
</dbReference>
<dbReference type="InterPro" id="IPR014747">
    <property type="entry name" value="Bac_photo_RC_H_C"/>
</dbReference>
<dbReference type="Pfam" id="PF05239">
    <property type="entry name" value="PRC"/>
    <property type="match status" value="1"/>
</dbReference>
<sequence>MESAAITEYIDVGQLTLYGFWLFLAGLIFYLRREDKREGYPLKSEPNETTSGEVRTFEGFPAVPSPKTFKLADGREIQVPRPEKVDYNLNAKKVEPWDGAPLEPLGDPMKDGLGPAAYTVREETPDRDLEGRLKIAPLRNATEMSVDTRDPDPRGMPVIGCDGKQGGRILDVWADRAEKRVMYLEVEIASGQAVSPAGGSTSETANRALLPINFARVEDDAVYVQSIQSSQFGGVPRLRDADEITPFEEDKICAYYGGGVLYATAERAEPAL</sequence>
<dbReference type="Pfam" id="PF03967">
    <property type="entry name" value="PRCH"/>
    <property type="match status" value="1"/>
</dbReference>
<keyword evidence="2" id="KW-1133">Transmembrane helix</keyword>
<evidence type="ECO:0000313" key="5">
    <source>
        <dbReference type="EMBL" id="MBK1726318.1"/>
    </source>
</evidence>
<dbReference type="Gene3D" id="4.10.540.10">
    <property type="entry name" value="Photosynthetic reaction centre, H subunit, N-terminal domain"/>
    <property type="match status" value="1"/>
</dbReference>
<dbReference type="InterPro" id="IPR037097">
    <property type="entry name" value="Photo_RC_H_N_sf"/>
</dbReference>
<evidence type="ECO:0000259" key="4">
    <source>
        <dbReference type="Pfam" id="PF05239"/>
    </source>
</evidence>